<evidence type="ECO:0000256" key="1">
    <source>
        <dbReference type="SAM" id="MobiDB-lite"/>
    </source>
</evidence>
<comment type="caution">
    <text evidence="2">The sequence shown here is derived from an EMBL/GenBank/DDBJ whole genome shotgun (WGS) entry which is preliminary data.</text>
</comment>
<sequence length="184" mass="21286">MFHVDPWCAQQGVLGPHITLKGSETGPLPHDRFTVHHLIRSNVIINITCSVRFQSSDRQMLRRTYYDRPLIRFTESSDDVKKMTMTTTTRTTRMTTTTTTTRTTMRMNEAEVSSNQCQELMESAQSRLGVNEQQSTSRCLSIYGDKTEIPVTESTPRLYPQQARSRKGERQRNKRNRSLIEDLK</sequence>
<evidence type="ECO:0000313" key="2">
    <source>
        <dbReference type="EMBL" id="KAF7431361.1"/>
    </source>
</evidence>
<gene>
    <name evidence="2" type="ORF">H0235_004285</name>
</gene>
<keyword evidence="3" id="KW-1185">Reference proteome</keyword>
<reference evidence="2" key="1">
    <citation type="journal article" date="2020" name="G3 (Bethesda)">
        <title>High-Quality Assemblies for Three Invasive Social Wasps from the &lt;i&gt;Vespula&lt;/i&gt; Genus.</title>
        <authorList>
            <person name="Harrop T.W.R."/>
            <person name="Guhlin J."/>
            <person name="McLaughlin G.M."/>
            <person name="Permina E."/>
            <person name="Stockwell P."/>
            <person name="Gilligan J."/>
            <person name="Le Lec M.F."/>
            <person name="Gruber M.A.M."/>
            <person name="Quinn O."/>
            <person name="Lovegrove M."/>
            <person name="Duncan E.J."/>
            <person name="Remnant E.J."/>
            <person name="Van Eeckhoven J."/>
            <person name="Graham B."/>
            <person name="Knapp R.A."/>
            <person name="Langford K.W."/>
            <person name="Kronenberg Z."/>
            <person name="Press M.O."/>
            <person name="Eacker S.M."/>
            <person name="Wilson-Rankin E.E."/>
            <person name="Purcell J."/>
            <person name="Lester P.J."/>
            <person name="Dearden P.K."/>
        </authorList>
    </citation>
    <scope>NUCLEOTIDE SEQUENCE</scope>
    <source>
        <strain evidence="2">Volc-1</strain>
    </source>
</reference>
<evidence type="ECO:0000313" key="3">
    <source>
        <dbReference type="Proteomes" id="UP000600918"/>
    </source>
</evidence>
<protein>
    <submittedName>
        <fullName evidence="2">Uncharacterized protein</fullName>
    </submittedName>
</protein>
<dbReference type="AlphaFoldDB" id="A0A834P739"/>
<accession>A0A834P739</accession>
<name>A0A834P739_VESPE</name>
<organism evidence="2 3">
    <name type="scientific">Vespula pensylvanica</name>
    <name type="common">Western yellow jacket</name>
    <name type="synonym">Wasp</name>
    <dbReference type="NCBI Taxonomy" id="30213"/>
    <lineage>
        <taxon>Eukaryota</taxon>
        <taxon>Metazoa</taxon>
        <taxon>Ecdysozoa</taxon>
        <taxon>Arthropoda</taxon>
        <taxon>Hexapoda</taxon>
        <taxon>Insecta</taxon>
        <taxon>Pterygota</taxon>
        <taxon>Neoptera</taxon>
        <taxon>Endopterygota</taxon>
        <taxon>Hymenoptera</taxon>
        <taxon>Apocrita</taxon>
        <taxon>Aculeata</taxon>
        <taxon>Vespoidea</taxon>
        <taxon>Vespidae</taxon>
        <taxon>Vespinae</taxon>
        <taxon>Vespula</taxon>
    </lineage>
</organism>
<proteinExistence type="predicted"/>
<feature type="region of interest" description="Disordered" evidence="1">
    <location>
        <begin position="157"/>
        <end position="184"/>
    </location>
</feature>
<dbReference type="Proteomes" id="UP000600918">
    <property type="component" value="Unassembled WGS sequence"/>
</dbReference>
<dbReference type="EMBL" id="JACSDY010000003">
    <property type="protein sequence ID" value="KAF7431361.1"/>
    <property type="molecule type" value="Genomic_DNA"/>
</dbReference>